<dbReference type="KEGG" id="lvi:G7068_06525"/>
<evidence type="ECO:0000313" key="10">
    <source>
        <dbReference type="Proteomes" id="UP000502677"/>
    </source>
</evidence>
<dbReference type="PROSITE" id="PS50847">
    <property type="entry name" value="GRAM_POS_ANCHORING"/>
    <property type="match status" value="1"/>
</dbReference>
<evidence type="ECO:0000256" key="5">
    <source>
        <dbReference type="SAM" id="MobiDB-lite"/>
    </source>
</evidence>
<feature type="chain" id="PRO_5026275582" evidence="7">
    <location>
        <begin position="28"/>
        <end position="435"/>
    </location>
</feature>
<evidence type="ECO:0000259" key="8">
    <source>
        <dbReference type="PROSITE" id="PS50847"/>
    </source>
</evidence>
<dbReference type="InterPro" id="IPR019931">
    <property type="entry name" value="LPXTG_anchor"/>
</dbReference>
<feature type="compositionally biased region" description="Basic and acidic residues" evidence="5">
    <location>
        <begin position="243"/>
        <end position="270"/>
    </location>
</feature>
<feature type="signal peptide" evidence="7">
    <location>
        <begin position="1"/>
        <end position="27"/>
    </location>
</feature>
<keyword evidence="6" id="KW-0472">Membrane</keyword>
<evidence type="ECO:0000256" key="3">
    <source>
        <dbReference type="ARBA" id="ARBA00022729"/>
    </source>
</evidence>
<dbReference type="Proteomes" id="UP000502677">
    <property type="component" value="Chromosome"/>
</dbReference>
<protein>
    <submittedName>
        <fullName evidence="9">LPXTG cell wall anchor domain-containing protein</fullName>
    </submittedName>
</protein>
<proteinExistence type="predicted"/>
<accession>A0A6G7XE51</accession>
<dbReference type="NCBIfam" id="TIGR01167">
    <property type="entry name" value="LPXTG_anchor"/>
    <property type="match status" value="1"/>
</dbReference>
<name>A0A6G7XE51_9MICO</name>
<sequence length="435" mass="44584">MKFVKHAAVLVAASALVLTAGISAASANTEASTGSETGATEATTSAPAANIWIDGFKIAPSAENFTMSFSYTQALWGADSALKLGIYTADAPLDVTTWEAQGAGAAAAFPDAEQAMADLTQEVQGQGVVFRKSVEKTISFKPSGAYSVMLFDVNKDGARFLAGAKVDVTLATPAVPTFDAKTSTLTVPDSNEFTYQDATGKTWAPGPYLLVAPVKLTAVPNPGFAAAPEASTEWPEFAPEVKPAPEPKPEKEPGTDKDKTPGTDKDKNPSDETQTTGGGTPPVSGPNENQLSPALEGKVGAQPTAAAGAQVKIFVGTQFAGKEVDVYVFSEPTYLGRHLVDPDGNVTVMLPAGLTGSHRLAVYNGGELIGWNRIIIGESTDGSTGTGFVAGTVTTSQLATTGSDSTGTLALLAAGSVVLGAAGLVARRRARRSVA</sequence>
<reference evidence="9 10" key="1">
    <citation type="submission" date="2020-03" db="EMBL/GenBank/DDBJ databases">
        <title>Leucobacter sp. nov., isolated from beetles.</title>
        <authorList>
            <person name="Hyun D.-W."/>
            <person name="Bae J.-W."/>
        </authorList>
    </citation>
    <scope>NUCLEOTIDE SEQUENCE [LARGE SCALE GENOMIC DNA]</scope>
    <source>
        <strain evidence="9 10">HDW9C</strain>
    </source>
</reference>
<feature type="domain" description="Gram-positive cocci surface proteins LPxTG" evidence="8">
    <location>
        <begin position="398"/>
        <end position="435"/>
    </location>
</feature>
<keyword evidence="10" id="KW-1185">Reference proteome</keyword>
<evidence type="ECO:0000313" key="9">
    <source>
        <dbReference type="EMBL" id="QIK62890.1"/>
    </source>
</evidence>
<evidence type="ECO:0000256" key="4">
    <source>
        <dbReference type="ARBA" id="ARBA00023088"/>
    </source>
</evidence>
<feature type="region of interest" description="Disordered" evidence="5">
    <location>
        <begin position="227"/>
        <end position="294"/>
    </location>
</feature>
<keyword evidence="4" id="KW-0572">Peptidoglycan-anchor</keyword>
<keyword evidence="3 7" id="KW-0732">Signal</keyword>
<evidence type="ECO:0000256" key="1">
    <source>
        <dbReference type="ARBA" id="ARBA00022512"/>
    </source>
</evidence>
<evidence type="ECO:0000256" key="2">
    <source>
        <dbReference type="ARBA" id="ARBA00022525"/>
    </source>
</evidence>
<gene>
    <name evidence="9" type="ORF">G7068_06525</name>
</gene>
<dbReference type="EMBL" id="CP049863">
    <property type="protein sequence ID" value="QIK62890.1"/>
    <property type="molecule type" value="Genomic_DNA"/>
</dbReference>
<keyword evidence="2" id="KW-0964">Secreted</keyword>
<dbReference type="AlphaFoldDB" id="A0A6G7XE51"/>
<keyword evidence="6" id="KW-1133">Transmembrane helix</keyword>
<evidence type="ECO:0000256" key="7">
    <source>
        <dbReference type="SAM" id="SignalP"/>
    </source>
</evidence>
<dbReference type="RefSeq" id="WP_166290406.1">
    <property type="nucleotide sequence ID" value="NZ_CP049863.1"/>
</dbReference>
<keyword evidence="1" id="KW-0134">Cell wall</keyword>
<keyword evidence="6" id="KW-0812">Transmembrane</keyword>
<feature type="transmembrane region" description="Helical" evidence="6">
    <location>
        <begin position="407"/>
        <end position="426"/>
    </location>
</feature>
<evidence type="ECO:0000256" key="6">
    <source>
        <dbReference type="SAM" id="Phobius"/>
    </source>
</evidence>
<organism evidence="9 10">
    <name type="scientific">Leucobacter viscericola</name>
    <dbReference type="NCBI Taxonomy" id="2714935"/>
    <lineage>
        <taxon>Bacteria</taxon>
        <taxon>Bacillati</taxon>
        <taxon>Actinomycetota</taxon>
        <taxon>Actinomycetes</taxon>
        <taxon>Micrococcales</taxon>
        <taxon>Microbacteriaceae</taxon>
        <taxon>Leucobacter</taxon>
    </lineage>
</organism>